<evidence type="ECO:0000256" key="4">
    <source>
        <dbReference type="ARBA" id="ARBA00022989"/>
    </source>
</evidence>
<comment type="subcellular location">
    <subcellularLocation>
        <location evidence="1">Membrane</location>
        <topology evidence="1">Multi-pass membrane protein</topology>
    </subcellularLocation>
</comment>
<feature type="transmembrane region" description="Helical" evidence="7">
    <location>
        <begin position="70"/>
        <end position="99"/>
    </location>
</feature>
<evidence type="ECO:0000259" key="8">
    <source>
        <dbReference type="PROSITE" id="PS50850"/>
    </source>
</evidence>
<dbReference type="FunFam" id="1.20.1720.10:FF:000012">
    <property type="entry name" value="MFS toxin efflux pump (AflT)"/>
    <property type="match status" value="1"/>
</dbReference>
<evidence type="ECO:0000256" key="6">
    <source>
        <dbReference type="SAM" id="MobiDB-lite"/>
    </source>
</evidence>
<comment type="caution">
    <text evidence="9">The sequence shown here is derived from an EMBL/GenBank/DDBJ whole genome shotgun (WGS) entry which is preliminary data.</text>
</comment>
<feature type="transmembrane region" description="Helical" evidence="7">
    <location>
        <begin position="302"/>
        <end position="319"/>
    </location>
</feature>
<feature type="compositionally biased region" description="Basic and acidic residues" evidence="6">
    <location>
        <begin position="47"/>
        <end position="58"/>
    </location>
</feature>
<dbReference type="Proteomes" id="UP000224634">
    <property type="component" value="Unassembled WGS sequence"/>
</dbReference>
<evidence type="ECO:0000313" key="9">
    <source>
        <dbReference type="EMBL" id="PGH11289.1"/>
    </source>
</evidence>
<keyword evidence="5 7" id="KW-0472">Membrane</keyword>
<evidence type="ECO:0000256" key="3">
    <source>
        <dbReference type="ARBA" id="ARBA00022692"/>
    </source>
</evidence>
<reference evidence="9 10" key="1">
    <citation type="submission" date="2017-10" db="EMBL/GenBank/DDBJ databases">
        <title>Comparative genomics in systemic dimorphic fungi from Ajellomycetaceae.</title>
        <authorList>
            <person name="Munoz J.F."/>
            <person name="Mcewen J.G."/>
            <person name="Clay O.K."/>
            <person name="Cuomo C.A."/>
        </authorList>
    </citation>
    <scope>NUCLEOTIDE SEQUENCE [LARGE SCALE GENOMIC DNA]</scope>
    <source>
        <strain evidence="9 10">UAMH7299</strain>
    </source>
</reference>
<keyword evidence="10" id="KW-1185">Reference proteome</keyword>
<feature type="transmembrane region" description="Helical" evidence="7">
    <location>
        <begin position="339"/>
        <end position="360"/>
    </location>
</feature>
<organism evidence="9 10">
    <name type="scientific">Polytolypa hystricis (strain UAMH7299)</name>
    <dbReference type="NCBI Taxonomy" id="1447883"/>
    <lineage>
        <taxon>Eukaryota</taxon>
        <taxon>Fungi</taxon>
        <taxon>Dikarya</taxon>
        <taxon>Ascomycota</taxon>
        <taxon>Pezizomycotina</taxon>
        <taxon>Eurotiomycetes</taxon>
        <taxon>Eurotiomycetidae</taxon>
        <taxon>Onygenales</taxon>
        <taxon>Onygenales incertae sedis</taxon>
        <taxon>Polytolypa</taxon>
    </lineage>
</organism>
<feature type="transmembrane region" description="Helical" evidence="7">
    <location>
        <begin position="141"/>
        <end position="159"/>
    </location>
</feature>
<dbReference type="PANTHER" id="PTHR23501:SF177">
    <property type="entry name" value="MAJOR FACILITATOR SUPERFAMILY (MFS) PROFILE DOMAIN-CONTAINING PROTEIN-RELATED"/>
    <property type="match status" value="1"/>
</dbReference>
<dbReference type="GO" id="GO:0005886">
    <property type="term" value="C:plasma membrane"/>
    <property type="evidence" value="ECO:0007669"/>
    <property type="project" value="TreeGrafter"/>
</dbReference>
<name>A0A2B7XQQ4_POLH7</name>
<keyword evidence="2" id="KW-0813">Transport</keyword>
<keyword evidence="3 7" id="KW-0812">Transmembrane</keyword>
<sequence>MVGSLAGTENTAASRPPSFLSDRTVHGDAETPPNGRVTKPEPYVGQQDEKGEVQEKSAGEVEVIEEYPSAVALMMIIVALMLSMFLVALDMTIVATAIPRITDQFKSLDEVGWYGSAFFLTIASFQSTWGKGYKYFPLKATFLSTIFIFELGSLICGVAQSSTTLIVGRAIQGMGAAGLASGIYTIIGFSVPPQRRPAFTGIIGAVYAVASVVGPLLGGVFTDNLSWRWCFYINLPVGGVSAAIIFFFFKAPPAAKPVQAPLKEKLLQMDLLGTFTIMAAVVCYLLALQWGGVTKPWSHRDVVGTLVGFSVLVILFIVIEWQLGDRALLQPRLFKQRNVLLSCLFIGFGVGPMFILIYYLPIYFQSIMNTSAAQSGIRNLPFILGVSLFSIVSGVLITIFGHFAYLLVLGSTLTAIGSGLIYMLDIDTSSAQWIGYQILPGIGTGIAIQIPIIVNQALVDVSDLASISAITLFVQTIGGAFWVSAGQAAFVNRLVSKLPELAPNVDPALVVTTGASELRHVFSEEDLPGVLMAYMAGLKVTFTLCIALGGVGFLITLFAKWESLKGKAKLEGAV</sequence>
<gene>
    <name evidence="9" type="ORF">AJ80_07188</name>
</gene>
<dbReference type="InterPro" id="IPR036259">
    <property type="entry name" value="MFS_trans_sf"/>
</dbReference>
<feature type="domain" description="Major facilitator superfamily (MFS) profile" evidence="8">
    <location>
        <begin position="76"/>
        <end position="564"/>
    </location>
</feature>
<dbReference type="Gene3D" id="1.20.1720.10">
    <property type="entry name" value="Multidrug resistance protein D"/>
    <property type="match status" value="1"/>
</dbReference>
<dbReference type="PANTHER" id="PTHR23501">
    <property type="entry name" value="MAJOR FACILITATOR SUPERFAMILY"/>
    <property type="match status" value="1"/>
</dbReference>
<dbReference type="AlphaFoldDB" id="A0A2B7XQQ4"/>
<accession>A0A2B7XQQ4</accession>
<dbReference type="Gene3D" id="1.20.1250.20">
    <property type="entry name" value="MFS general substrate transporter like domains"/>
    <property type="match status" value="1"/>
</dbReference>
<feature type="transmembrane region" description="Helical" evidence="7">
    <location>
        <begin position="540"/>
        <end position="559"/>
    </location>
</feature>
<dbReference type="PROSITE" id="PS50850">
    <property type="entry name" value="MFS"/>
    <property type="match status" value="1"/>
</dbReference>
<feature type="region of interest" description="Disordered" evidence="6">
    <location>
        <begin position="1"/>
        <end position="58"/>
    </location>
</feature>
<dbReference type="CDD" id="cd17502">
    <property type="entry name" value="MFS_Azr1_MDR_like"/>
    <property type="match status" value="1"/>
</dbReference>
<evidence type="ECO:0000256" key="2">
    <source>
        <dbReference type="ARBA" id="ARBA00022448"/>
    </source>
</evidence>
<feature type="transmembrane region" description="Helical" evidence="7">
    <location>
        <begin position="464"/>
        <end position="483"/>
    </location>
</feature>
<keyword evidence="4 7" id="KW-1133">Transmembrane helix</keyword>
<feature type="transmembrane region" description="Helical" evidence="7">
    <location>
        <begin position="436"/>
        <end position="458"/>
    </location>
</feature>
<dbReference type="OrthoDB" id="10021397at2759"/>
<proteinExistence type="predicted"/>
<dbReference type="GO" id="GO:0022857">
    <property type="term" value="F:transmembrane transporter activity"/>
    <property type="evidence" value="ECO:0007669"/>
    <property type="project" value="InterPro"/>
</dbReference>
<evidence type="ECO:0000256" key="1">
    <source>
        <dbReference type="ARBA" id="ARBA00004141"/>
    </source>
</evidence>
<evidence type="ECO:0000256" key="5">
    <source>
        <dbReference type="ARBA" id="ARBA00023136"/>
    </source>
</evidence>
<dbReference type="InterPro" id="IPR020846">
    <property type="entry name" value="MFS_dom"/>
</dbReference>
<feature type="transmembrane region" description="Helical" evidence="7">
    <location>
        <begin position="271"/>
        <end position="290"/>
    </location>
</feature>
<dbReference type="FunFam" id="1.20.1250.20:FF:000196">
    <property type="entry name" value="MFS toxin efflux pump (AflT)"/>
    <property type="match status" value="1"/>
</dbReference>
<feature type="transmembrane region" description="Helical" evidence="7">
    <location>
        <begin position="111"/>
        <end position="129"/>
    </location>
</feature>
<protein>
    <recommendedName>
        <fullName evidence="8">Major facilitator superfamily (MFS) profile domain-containing protein</fullName>
    </recommendedName>
</protein>
<dbReference type="EMBL" id="PDNA01000134">
    <property type="protein sequence ID" value="PGH11289.1"/>
    <property type="molecule type" value="Genomic_DNA"/>
</dbReference>
<evidence type="ECO:0000313" key="10">
    <source>
        <dbReference type="Proteomes" id="UP000224634"/>
    </source>
</evidence>
<feature type="transmembrane region" description="Helical" evidence="7">
    <location>
        <begin position="171"/>
        <end position="191"/>
    </location>
</feature>
<feature type="transmembrane region" description="Helical" evidence="7">
    <location>
        <begin position="197"/>
        <end position="217"/>
    </location>
</feature>
<dbReference type="Pfam" id="PF07690">
    <property type="entry name" value="MFS_1"/>
    <property type="match status" value="1"/>
</dbReference>
<feature type="transmembrane region" description="Helical" evidence="7">
    <location>
        <begin position="380"/>
        <end position="397"/>
    </location>
</feature>
<dbReference type="InterPro" id="IPR011701">
    <property type="entry name" value="MFS"/>
</dbReference>
<feature type="transmembrane region" description="Helical" evidence="7">
    <location>
        <begin position="229"/>
        <end position="251"/>
    </location>
</feature>
<dbReference type="SUPFAM" id="SSF103473">
    <property type="entry name" value="MFS general substrate transporter"/>
    <property type="match status" value="1"/>
</dbReference>
<evidence type="ECO:0000256" key="7">
    <source>
        <dbReference type="SAM" id="Phobius"/>
    </source>
</evidence>